<dbReference type="InterPro" id="IPR019775">
    <property type="entry name" value="WD40_repeat_CS"/>
</dbReference>
<feature type="region of interest" description="Disordered" evidence="6">
    <location>
        <begin position="1"/>
        <end position="32"/>
    </location>
</feature>
<dbReference type="PANTHER" id="PTHR45093">
    <property type="entry name" value="TRANSCRIPTION ACTIVATOR MSS11"/>
    <property type="match status" value="1"/>
</dbReference>
<dbReference type="PROSITE" id="PS50082">
    <property type="entry name" value="WD_REPEATS_2"/>
    <property type="match status" value="1"/>
</dbReference>
<gene>
    <name evidence="7" type="ORF">HannXRQ_Chr06g0179411</name>
</gene>
<evidence type="ECO:0000313" key="7">
    <source>
        <dbReference type="EMBL" id="OTG23166.1"/>
    </source>
</evidence>
<sequence length="231" mass="25358">MANTAGPSPSSAPSTPSTHTPGDVISMPALPHNDNTSKPLMMFWPDGPTTLSSPSNQLWDDKDIVQADMERFVEDGSLDDNVESFLSNDDTNLRDTVGRCMDVSKGFTFTEVNSIRASANKVVCCHFSSDGKFLATGGHDKKAVLCYTDAIKLKTTLEEHSSMITDVRFSPSMPRLATSSFDKTVRVWDADNPGFSLRTFMGHSASVMSLDFHPNKDDLLCSCDGDWEIRY</sequence>
<proteinExistence type="predicted"/>
<evidence type="ECO:0000256" key="2">
    <source>
        <dbReference type="ARBA" id="ARBA00022574"/>
    </source>
</evidence>
<dbReference type="SUPFAM" id="SSF50978">
    <property type="entry name" value="WD40 repeat-like"/>
    <property type="match status" value="1"/>
</dbReference>
<feature type="compositionally biased region" description="Low complexity" evidence="6">
    <location>
        <begin position="1"/>
        <end position="22"/>
    </location>
</feature>
<dbReference type="InterPro" id="IPR015943">
    <property type="entry name" value="WD40/YVTN_repeat-like_dom_sf"/>
</dbReference>
<keyword evidence="4" id="KW-0539">Nucleus</keyword>
<comment type="subcellular location">
    <subcellularLocation>
        <location evidence="1">Nucleus</location>
    </subcellularLocation>
</comment>
<dbReference type="InParanoid" id="A0A251UJX7"/>
<dbReference type="Pfam" id="PF00400">
    <property type="entry name" value="WD40"/>
    <property type="match status" value="3"/>
</dbReference>
<evidence type="ECO:0000256" key="4">
    <source>
        <dbReference type="ARBA" id="ARBA00023242"/>
    </source>
</evidence>
<evidence type="ECO:0000256" key="3">
    <source>
        <dbReference type="ARBA" id="ARBA00022737"/>
    </source>
</evidence>
<accession>A0A251UJX7</accession>
<evidence type="ECO:0000256" key="5">
    <source>
        <dbReference type="PROSITE-ProRule" id="PRU00221"/>
    </source>
</evidence>
<keyword evidence="2 5" id="KW-0853">WD repeat</keyword>
<keyword evidence="8" id="KW-1185">Reference proteome</keyword>
<dbReference type="EMBL" id="CM007895">
    <property type="protein sequence ID" value="OTG23166.1"/>
    <property type="molecule type" value="Genomic_DNA"/>
</dbReference>
<dbReference type="AlphaFoldDB" id="A0A251UJX7"/>
<evidence type="ECO:0000313" key="8">
    <source>
        <dbReference type="Proteomes" id="UP000215914"/>
    </source>
</evidence>
<dbReference type="GO" id="GO:0005634">
    <property type="term" value="C:nucleus"/>
    <property type="evidence" value="ECO:0007669"/>
    <property type="project" value="UniProtKB-SubCell"/>
</dbReference>
<dbReference type="InterPro" id="IPR001680">
    <property type="entry name" value="WD40_rpt"/>
</dbReference>
<reference evidence="8" key="1">
    <citation type="journal article" date="2017" name="Nature">
        <title>The sunflower genome provides insights into oil metabolism, flowering and Asterid evolution.</title>
        <authorList>
            <person name="Badouin H."/>
            <person name="Gouzy J."/>
            <person name="Grassa C.J."/>
            <person name="Murat F."/>
            <person name="Staton S.E."/>
            <person name="Cottret L."/>
            <person name="Lelandais-Briere C."/>
            <person name="Owens G.L."/>
            <person name="Carrere S."/>
            <person name="Mayjonade B."/>
            <person name="Legrand L."/>
            <person name="Gill N."/>
            <person name="Kane N.C."/>
            <person name="Bowers J.E."/>
            <person name="Hubner S."/>
            <person name="Bellec A."/>
            <person name="Berard A."/>
            <person name="Berges H."/>
            <person name="Blanchet N."/>
            <person name="Boniface M.C."/>
            <person name="Brunel D."/>
            <person name="Catrice O."/>
            <person name="Chaidir N."/>
            <person name="Claudel C."/>
            <person name="Donnadieu C."/>
            <person name="Faraut T."/>
            <person name="Fievet G."/>
            <person name="Helmstetter N."/>
            <person name="King M."/>
            <person name="Knapp S.J."/>
            <person name="Lai Z."/>
            <person name="Le Paslier M.C."/>
            <person name="Lippi Y."/>
            <person name="Lorenzon L."/>
            <person name="Mandel J.R."/>
            <person name="Marage G."/>
            <person name="Marchand G."/>
            <person name="Marquand E."/>
            <person name="Bret-Mestries E."/>
            <person name="Morien E."/>
            <person name="Nambeesan S."/>
            <person name="Nguyen T."/>
            <person name="Pegot-Espagnet P."/>
            <person name="Pouilly N."/>
            <person name="Raftis F."/>
            <person name="Sallet E."/>
            <person name="Schiex T."/>
            <person name="Thomas J."/>
            <person name="Vandecasteele C."/>
            <person name="Vares D."/>
            <person name="Vear F."/>
            <person name="Vautrin S."/>
            <person name="Crespi M."/>
            <person name="Mangin B."/>
            <person name="Burke J.M."/>
            <person name="Salse J."/>
            <person name="Munos S."/>
            <person name="Vincourt P."/>
            <person name="Rieseberg L.H."/>
            <person name="Langlade N.B."/>
        </authorList>
    </citation>
    <scope>NUCLEOTIDE SEQUENCE [LARGE SCALE GENOMIC DNA]</scope>
    <source>
        <strain evidence="8">cv. SF193</strain>
    </source>
</reference>
<protein>
    <submittedName>
        <fullName evidence="7">Putative WD40/YVTN repeat-like-containing domain-containing protein</fullName>
    </submittedName>
</protein>
<dbReference type="InterPro" id="IPR036322">
    <property type="entry name" value="WD40_repeat_dom_sf"/>
</dbReference>
<dbReference type="OMA" id="GIMEYGR"/>
<dbReference type="STRING" id="4232.A0A251UJX7"/>
<dbReference type="PROSITE" id="PS00678">
    <property type="entry name" value="WD_REPEATS_1"/>
    <property type="match status" value="1"/>
</dbReference>
<dbReference type="Gene3D" id="2.130.10.10">
    <property type="entry name" value="YVTN repeat-like/Quinoprotein amine dehydrogenase"/>
    <property type="match status" value="1"/>
</dbReference>
<evidence type="ECO:0000256" key="1">
    <source>
        <dbReference type="ARBA" id="ARBA00004123"/>
    </source>
</evidence>
<name>A0A251UJX7_HELAN</name>
<dbReference type="PROSITE" id="PS50294">
    <property type="entry name" value="WD_REPEATS_REGION"/>
    <property type="match status" value="1"/>
</dbReference>
<dbReference type="Proteomes" id="UP000215914">
    <property type="component" value="Chromosome 6"/>
</dbReference>
<feature type="repeat" description="WD" evidence="5">
    <location>
        <begin position="157"/>
        <end position="192"/>
    </location>
</feature>
<dbReference type="PANTHER" id="PTHR45093:SF2">
    <property type="entry name" value="LISH DOMAIN-CONTAINING PROTEIN"/>
    <property type="match status" value="1"/>
</dbReference>
<dbReference type="SMART" id="SM00320">
    <property type="entry name" value="WD40"/>
    <property type="match status" value="3"/>
</dbReference>
<keyword evidence="3" id="KW-0677">Repeat</keyword>
<evidence type="ECO:0000256" key="6">
    <source>
        <dbReference type="SAM" id="MobiDB-lite"/>
    </source>
</evidence>
<organism evidence="7 8">
    <name type="scientific">Helianthus annuus</name>
    <name type="common">Common sunflower</name>
    <dbReference type="NCBI Taxonomy" id="4232"/>
    <lineage>
        <taxon>Eukaryota</taxon>
        <taxon>Viridiplantae</taxon>
        <taxon>Streptophyta</taxon>
        <taxon>Embryophyta</taxon>
        <taxon>Tracheophyta</taxon>
        <taxon>Spermatophyta</taxon>
        <taxon>Magnoliopsida</taxon>
        <taxon>eudicotyledons</taxon>
        <taxon>Gunneridae</taxon>
        <taxon>Pentapetalae</taxon>
        <taxon>asterids</taxon>
        <taxon>campanulids</taxon>
        <taxon>Asterales</taxon>
        <taxon>Asteraceae</taxon>
        <taxon>Asteroideae</taxon>
        <taxon>Heliantheae alliance</taxon>
        <taxon>Heliantheae</taxon>
        <taxon>Helianthus</taxon>
    </lineage>
</organism>